<dbReference type="EMBL" id="MN739535">
    <property type="protein sequence ID" value="QHT11621.1"/>
    <property type="molecule type" value="Genomic_DNA"/>
</dbReference>
<proteinExistence type="predicted"/>
<keyword evidence="1" id="KW-0812">Transmembrane</keyword>
<organism evidence="2">
    <name type="scientific">viral metagenome</name>
    <dbReference type="NCBI Taxonomy" id="1070528"/>
    <lineage>
        <taxon>unclassified sequences</taxon>
        <taxon>metagenomes</taxon>
        <taxon>organismal metagenomes</taxon>
    </lineage>
</organism>
<reference evidence="2" key="1">
    <citation type="journal article" date="2020" name="Nature">
        <title>Giant virus diversity and host interactions through global metagenomics.</title>
        <authorList>
            <person name="Schulz F."/>
            <person name="Roux S."/>
            <person name="Paez-Espino D."/>
            <person name="Jungbluth S."/>
            <person name="Walsh D.A."/>
            <person name="Denef V.J."/>
            <person name="McMahon K.D."/>
            <person name="Konstantinidis K.T."/>
            <person name="Eloe-Fadrosh E.A."/>
            <person name="Kyrpides N.C."/>
            <person name="Woyke T."/>
        </authorList>
    </citation>
    <scope>NUCLEOTIDE SEQUENCE</scope>
    <source>
        <strain evidence="2">GVMAG-M-3300023174-116</strain>
    </source>
</reference>
<dbReference type="InterPro" id="IPR045936">
    <property type="entry name" value="DUF6356"/>
</dbReference>
<feature type="transmembrane region" description="Helical" evidence="1">
    <location>
        <begin position="21"/>
        <end position="42"/>
    </location>
</feature>
<dbReference type="Pfam" id="PF19883">
    <property type="entry name" value="DUF6356"/>
    <property type="match status" value="1"/>
</dbReference>
<keyword evidence="1" id="KW-1133">Transmembrane helix</keyword>
<evidence type="ECO:0000256" key="1">
    <source>
        <dbReference type="SAM" id="Phobius"/>
    </source>
</evidence>
<evidence type="ECO:0000313" key="2">
    <source>
        <dbReference type="EMBL" id="QHT11621.1"/>
    </source>
</evidence>
<dbReference type="AlphaFoldDB" id="A0A6C0D4Z6"/>
<sequence length="69" mass="8091">MFFEFKHLKAINMGYFEHMFISLNYVAILFISAIKALIHSFIPDLFETSTSQCIVEINNKLSKHHTRNV</sequence>
<protein>
    <submittedName>
        <fullName evidence="2">Uncharacterized protein</fullName>
    </submittedName>
</protein>
<name>A0A6C0D4Z6_9ZZZZ</name>
<accession>A0A6C0D4Z6</accession>
<keyword evidence="1" id="KW-0472">Membrane</keyword>